<dbReference type="RefSeq" id="WP_171089512.1">
    <property type="nucleotide sequence ID" value="NZ_CP053069.1"/>
</dbReference>
<feature type="region of interest" description="Disordered" evidence="3">
    <location>
        <begin position="174"/>
        <end position="196"/>
    </location>
</feature>
<keyword evidence="7" id="KW-1185">Reference proteome</keyword>
<keyword evidence="4" id="KW-0732">Signal</keyword>
<dbReference type="AlphaFoldDB" id="A0A6M4GRC8"/>
<dbReference type="Proteomes" id="UP000501534">
    <property type="component" value="Chromosome"/>
</dbReference>
<dbReference type="InterPro" id="IPR051407">
    <property type="entry name" value="Bact_OM_lipoprot/Surf_antigen"/>
</dbReference>
<keyword evidence="2" id="KW-0472">Membrane</keyword>
<dbReference type="Pfam" id="PF05433">
    <property type="entry name" value="Rick_17kDa_Anti"/>
    <property type="match status" value="1"/>
</dbReference>
<feature type="domain" description="Glycine zipper 2TM" evidence="5">
    <location>
        <begin position="71"/>
        <end position="110"/>
    </location>
</feature>
<evidence type="ECO:0000313" key="7">
    <source>
        <dbReference type="Proteomes" id="UP000501534"/>
    </source>
</evidence>
<evidence type="ECO:0000256" key="4">
    <source>
        <dbReference type="SAM" id="SignalP"/>
    </source>
</evidence>
<reference evidence="6 7" key="1">
    <citation type="submission" date="2020-04" db="EMBL/GenBank/DDBJ databases">
        <title>Usitatibacter rugosus gen. nov., sp. nov. and Usitatibacter palustris sp. nov., novel members of Usitatibacteraceae fam. nov. within the order Nitrosomonadales isolated from soil.</title>
        <authorList>
            <person name="Huber K.J."/>
            <person name="Neumann-Schaal M."/>
            <person name="Geppert A."/>
            <person name="Luckner M."/>
            <person name="Wanner G."/>
            <person name="Overmann J."/>
        </authorList>
    </citation>
    <scope>NUCLEOTIDE SEQUENCE [LARGE SCALE GENOMIC DNA]</scope>
    <source>
        <strain evidence="6 7">0125_3</strain>
    </source>
</reference>
<dbReference type="PANTHER" id="PTHR35603:SF2">
    <property type="entry name" value="OUTER MEMBRANE LIPOPROTEIN"/>
    <property type="match status" value="1"/>
</dbReference>
<accession>A0A6M4GRC8</accession>
<evidence type="ECO:0000256" key="1">
    <source>
        <dbReference type="ARBA" id="ARBA00004370"/>
    </source>
</evidence>
<evidence type="ECO:0000256" key="2">
    <source>
        <dbReference type="ARBA" id="ARBA00023136"/>
    </source>
</evidence>
<dbReference type="EMBL" id="CP053069">
    <property type="protein sequence ID" value="QJR09636.1"/>
    <property type="molecule type" value="Genomic_DNA"/>
</dbReference>
<name>A0A6M4GRC8_9PROT</name>
<feature type="compositionally biased region" description="Pro residues" evidence="3">
    <location>
        <begin position="182"/>
        <end position="196"/>
    </location>
</feature>
<dbReference type="NCBIfam" id="NF008437">
    <property type="entry name" value="PRK11280.1"/>
    <property type="match status" value="1"/>
</dbReference>
<comment type="subcellular location">
    <subcellularLocation>
        <location evidence="1">Membrane</location>
    </subcellularLocation>
</comment>
<feature type="chain" id="PRO_5026697931" description="Glycine zipper 2TM domain-containing protein" evidence="4">
    <location>
        <begin position="21"/>
        <end position="196"/>
    </location>
</feature>
<dbReference type="KEGG" id="uru:DSM104443_00685"/>
<dbReference type="GO" id="GO:0019867">
    <property type="term" value="C:outer membrane"/>
    <property type="evidence" value="ECO:0007669"/>
    <property type="project" value="InterPro"/>
</dbReference>
<gene>
    <name evidence="6" type="ORF">DSM104443_00685</name>
</gene>
<dbReference type="InterPro" id="IPR008816">
    <property type="entry name" value="Gly_zipper_2TM_dom"/>
</dbReference>
<feature type="signal peptide" evidence="4">
    <location>
        <begin position="1"/>
        <end position="20"/>
    </location>
</feature>
<protein>
    <recommendedName>
        <fullName evidence="5">Glycine zipper 2TM domain-containing protein</fullName>
    </recommendedName>
</protein>
<dbReference type="PANTHER" id="PTHR35603">
    <property type="match status" value="1"/>
</dbReference>
<sequence length="196" mass="21110">MKSLLLPAVAFAVLSPAAFAQGFSDSARVLESRPVIERIPIKREECWNEQVRTYENRTVTRTDTGASIGPGTVLGAIIGGVAGHQVGSGRGNTAATIAGTIAGGAIGNQVDRNNQAQATEVERVPTTRQVEKCRQVEEVREATVGYDVRYLYNGHELRTRLPHDPGPRLRVAVDVRPVAPEHAPPPPPPGPRPPRY</sequence>
<proteinExistence type="predicted"/>
<organism evidence="6 7">
    <name type="scientific">Usitatibacter rugosus</name>
    <dbReference type="NCBI Taxonomy" id="2732067"/>
    <lineage>
        <taxon>Bacteria</taxon>
        <taxon>Pseudomonadati</taxon>
        <taxon>Pseudomonadota</taxon>
        <taxon>Betaproteobacteria</taxon>
        <taxon>Nitrosomonadales</taxon>
        <taxon>Usitatibacteraceae</taxon>
        <taxon>Usitatibacter</taxon>
    </lineage>
</organism>
<evidence type="ECO:0000313" key="6">
    <source>
        <dbReference type="EMBL" id="QJR09636.1"/>
    </source>
</evidence>
<evidence type="ECO:0000256" key="3">
    <source>
        <dbReference type="SAM" id="MobiDB-lite"/>
    </source>
</evidence>
<evidence type="ECO:0000259" key="5">
    <source>
        <dbReference type="Pfam" id="PF05433"/>
    </source>
</evidence>